<reference evidence="2 3" key="1">
    <citation type="submission" date="2017-07" db="EMBL/GenBank/DDBJ databases">
        <title>Annotated genome sequence of Bacterioplanes sanyensis isolated from Red Sea.</title>
        <authorList>
            <person name="Rehman Z.U."/>
        </authorList>
    </citation>
    <scope>NUCLEOTIDE SEQUENCE [LARGE SCALE GENOMIC DNA]</scope>
    <source>
        <strain evidence="2 3">NV9</strain>
    </source>
</reference>
<dbReference type="Gene3D" id="1.10.260.40">
    <property type="entry name" value="lambda repressor-like DNA-binding domains"/>
    <property type="match status" value="1"/>
</dbReference>
<evidence type="ECO:0000256" key="1">
    <source>
        <dbReference type="SAM" id="MobiDB-lite"/>
    </source>
</evidence>
<feature type="region of interest" description="Disordered" evidence="1">
    <location>
        <begin position="72"/>
        <end position="93"/>
    </location>
</feature>
<evidence type="ECO:0000313" key="3">
    <source>
        <dbReference type="Proteomes" id="UP000202440"/>
    </source>
</evidence>
<accession>A0A222FQ22</accession>
<evidence type="ECO:0000313" key="2">
    <source>
        <dbReference type="EMBL" id="ASP40343.1"/>
    </source>
</evidence>
<dbReference type="EMBL" id="CP022530">
    <property type="protein sequence ID" value="ASP40343.1"/>
    <property type="molecule type" value="Genomic_DNA"/>
</dbReference>
<dbReference type="InterPro" id="IPR010982">
    <property type="entry name" value="Lambda_DNA-bd_dom_sf"/>
</dbReference>
<dbReference type="AlphaFoldDB" id="A0A222FQ22"/>
<dbReference type="KEGG" id="bsan:CHH28_17400"/>
<name>A0A222FQ22_9GAMM</name>
<organism evidence="2 3">
    <name type="scientific">Bacterioplanes sanyensis</name>
    <dbReference type="NCBI Taxonomy" id="1249553"/>
    <lineage>
        <taxon>Bacteria</taxon>
        <taxon>Pseudomonadati</taxon>
        <taxon>Pseudomonadota</taxon>
        <taxon>Gammaproteobacteria</taxon>
        <taxon>Oceanospirillales</taxon>
        <taxon>Oceanospirillaceae</taxon>
        <taxon>Bacterioplanes</taxon>
    </lineage>
</organism>
<dbReference type="Proteomes" id="UP000202440">
    <property type="component" value="Chromosome"/>
</dbReference>
<gene>
    <name evidence="2" type="ORF">CHH28_17400</name>
</gene>
<dbReference type="OrthoDB" id="6447592at2"/>
<protein>
    <submittedName>
        <fullName evidence="2">DNA-binding protein</fullName>
    </submittedName>
</protein>
<keyword evidence="3" id="KW-1185">Reference proteome</keyword>
<dbReference type="GO" id="GO:0003677">
    <property type="term" value="F:DNA binding"/>
    <property type="evidence" value="ECO:0007669"/>
    <property type="project" value="UniProtKB-KW"/>
</dbReference>
<dbReference type="RefSeq" id="WP_094061510.1">
    <property type="nucleotide sequence ID" value="NZ_CP022530.1"/>
</dbReference>
<sequence>MERIVDRFVLLANVEDVKMPWLQKQTGISAGRWHKVKTGQNEMRASDVDALVKVWPEYAYWLVTGEELPESGQISPMSRNKKNRSRLKVYLST</sequence>
<keyword evidence="2" id="KW-0238">DNA-binding</keyword>
<proteinExistence type="predicted"/>